<evidence type="ECO:0000256" key="3">
    <source>
        <dbReference type="ARBA" id="ARBA00022674"/>
    </source>
</evidence>
<dbReference type="GO" id="GO:0004867">
    <property type="term" value="F:serine-type endopeptidase inhibitor activity"/>
    <property type="evidence" value="ECO:0007669"/>
    <property type="project" value="TreeGrafter"/>
</dbReference>
<reference evidence="18" key="1">
    <citation type="submission" date="2025-08" db="UniProtKB">
        <authorList>
            <consortium name="Ensembl"/>
        </authorList>
    </citation>
    <scope>IDENTIFICATION</scope>
</reference>
<dbReference type="InterPro" id="IPR050735">
    <property type="entry name" value="Kininogen_Fetuin_HRG"/>
</dbReference>
<dbReference type="PANTHER" id="PTHR13814:SF3">
    <property type="entry name" value="HISTIDINE-RICH GLYCOPROTEIN"/>
    <property type="match status" value="1"/>
</dbReference>
<protein>
    <recommendedName>
        <fullName evidence="13">Histidine-rich glycoprotein</fullName>
    </recommendedName>
    <alternativeName>
        <fullName evidence="14">Histidine-proline-rich glycoprotein</fullName>
    </alternativeName>
</protein>
<dbReference type="SUPFAM" id="SSF54403">
    <property type="entry name" value="Cystatin/monellin"/>
    <property type="match status" value="2"/>
</dbReference>
<evidence type="ECO:0000256" key="13">
    <source>
        <dbReference type="ARBA" id="ARBA00039613"/>
    </source>
</evidence>
<evidence type="ECO:0000256" key="4">
    <source>
        <dbReference type="ARBA" id="ARBA00022696"/>
    </source>
</evidence>
<keyword evidence="7" id="KW-0862">Zinc</keyword>
<comment type="subcellular location">
    <subcellularLocation>
        <location evidence="1">Secreted</location>
    </subcellularLocation>
</comment>
<evidence type="ECO:0000256" key="16">
    <source>
        <dbReference type="SAM" id="SignalP"/>
    </source>
</evidence>
<dbReference type="GO" id="GO:0010593">
    <property type="term" value="P:negative regulation of lamellipodium assembly"/>
    <property type="evidence" value="ECO:0007669"/>
    <property type="project" value="Ensembl"/>
</dbReference>
<dbReference type="Ensembl" id="ENSNGAT00000021663.1">
    <property type="protein sequence ID" value="ENSNGAP00000016051.1"/>
    <property type="gene ID" value="ENSNGAG00000016893.1"/>
</dbReference>
<dbReference type="GO" id="GO:0030168">
    <property type="term" value="P:platelet activation"/>
    <property type="evidence" value="ECO:0007669"/>
    <property type="project" value="Ensembl"/>
</dbReference>
<feature type="domain" description="Cystatin" evidence="17">
    <location>
        <begin position="148"/>
        <end position="253"/>
    </location>
</feature>
<dbReference type="PANTHER" id="PTHR13814">
    <property type="entry name" value="FETUIN"/>
    <property type="match status" value="1"/>
</dbReference>
<keyword evidence="3" id="KW-0358">Heparin-binding</keyword>
<dbReference type="GO" id="GO:0032956">
    <property type="term" value="P:regulation of actin cytoskeleton organization"/>
    <property type="evidence" value="ECO:0007669"/>
    <property type="project" value="Ensembl"/>
</dbReference>
<keyword evidence="9" id="KW-0094">Blood coagulation</keyword>
<evidence type="ECO:0000256" key="15">
    <source>
        <dbReference type="SAM" id="MobiDB-lite"/>
    </source>
</evidence>
<evidence type="ECO:0000256" key="8">
    <source>
        <dbReference type="ARBA" id="ARBA00023008"/>
    </source>
</evidence>
<keyword evidence="6" id="KW-0677">Repeat</keyword>
<keyword evidence="19" id="KW-1185">Reference proteome</keyword>
<feature type="compositionally biased region" description="Basic residues" evidence="15">
    <location>
        <begin position="328"/>
        <end position="348"/>
    </location>
</feature>
<accession>A0A8C6RC46</accession>
<dbReference type="GO" id="GO:0020037">
    <property type="term" value="F:heme binding"/>
    <property type="evidence" value="ECO:0007669"/>
    <property type="project" value="Ensembl"/>
</dbReference>
<dbReference type="GO" id="GO:0051838">
    <property type="term" value="P:cytolysis by host of symbiont cells"/>
    <property type="evidence" value="ECO:0007669"/>
    <property type="project" value="Ensembl"/>
</dbReference>
<gene>
    <name evidence="18" type="primary">Hrg</name>
</gene>
<dbReference type="GO" id="GO:2000504">
    <property type="term" value="P:positive regulation of blood vessel remodeling"/>
    <property type="evidence" value="ECO:0007669"/>
    <property type="project" value="Ensembl"/>
</dbReference>
<evidence type="ECO:0000256" key="10">
    <source>
        <dbReference type="ARBA" id="ARBA00023157"/>
    </source>
</evidence>
<dbReference type="GO" id="GO:0043254">
    <property type="term" value="P:regulation of protein-containing complex assembly"/>
    <property type="evidence" value="ECO:0007669"/>
    <property type="project" value="Ensembl"/>
</dbReference>
<feature type="signal peptide" evidence="16">
    <location>
        <begin position="1"/>
        <end position="29"/>
    </location>
</feature>
<evidence type="ECO:0000256" key="2">
    <source>
        <dbReference type="ARBA" id="ARBA00022525"/>
    </source>
</evidence>
<keyword evidence="8" id="KW-0186">Copper</keyword>
<dbReference type="GO" id="GO:0043065">
    <property type="term" value="P:positive regulation of apoptotic process"/>
    <property type="evidence" value="ECO:0007669"/>
    <property type="project" value="Ensembl"/>
</dbReference>
<dbReference type="GO" id="GO:0005102">
    <property type="term" value="F:signaling receptor binding"/>
    <property type="evidence" value="ECO:0007669"/>
    <property type="project" value="Ensembl"/>
</dbReference>
<dbReference type="AlphaFoldDB" id="A0A8C6RC46"/>
<dbReference type="GO" id="GO:0002839">
    <property type="term" value="P:positive regulation of immune response to tumor cell"/>
    <property type="evidence" value="ECO:0007669"/>
    <property type="project" value="Ensembl"/>
</dbReference>
<evidence type="ECO:0000256" key="7">
    <source>
        <dbReference type="ARBA" id="ARBA00022833"/>
    </source>
</evidence>
<dbReference type="FunFam" id="3.10.450.10:FF:000005">
    <property type="entry name" value="Histidine-rich glycoprotein"/>
    <property type="match status" value="1"/>
</dbReference>
<dbReference type="GO" id="GO:0010468">
    <property type="term" value="P:regulation of gene expression"/>
    <property type="evidence" value="ECO:0007669"/>
    <property type="project" value="Ensembl"/>
</dbReference>
<dbReference type="FunFam" id="3.10.450.10:FF:000015">
    <property type="entry name" value="Histidine-rich glycoprotein"/>
    <property type="match status" value="1"/>
</dbReference>
<dbReference type="GO" id="GO:0051918">
    <property type="term" value="P:negative regulation of fibrinolysis"/>
    <property type="evidence" value="ECO:0007669"/>
    <property type="project" value="TreeGrafter"/>
</dbReference>
<keyword evidence="12" id="KW-0280">Fibrinolysis</keyword>
<dbReference type="GO" id="GO:0008201">
    <property type="term" value="F:heparin binding"/>
    <property type="evidence" value="ECO:0007669"/>
    <property type="project" value="UniProtKB-KW"/>
</dbReference>
<evidence type="ECO:0000313" key="18">
    <source>
        <dbReference type="Ensembl" id="ENSNGAP00000016051.1"/>
    </source>
</evidence>
<dbReference type="GO" id="GO:0043395">
    <property type="term" value="F:heparan sulfate proteoglycan binding"/>
    <property type="evidence" value="ECO:0007669"/>
    <property type="project" value="Ensembl"/>
</dbReference>
<feature type="compositionally biased region" description="Basic residues" evidence="15">
    <location>
        <begin position="280"/>
        <end position="292"/>
    </location>
</feature>
<dbReference type="GO" id="GO:0008270">
    <property type="term" value="F:zinc ion binding"/>
    <property type="evidence" value="ECO:0007669"/>
    <property type="project" value="Ensembl"/>
</dbReference>
<organism evidence="18 19">
    <name type="scientific">Nannospalax galili</name>
    <name type="common">Northern Israeli blind subterranean mole rat</name>
    <name type="synonym">Spalax galili</name>
    <dbReference type="NCBI Taxonomy" id="1026970"/>
    <lineage>
        <taxon>Eukaryota</taxon>
        <taxon>Metazoa</taxon>
        <taxon>Chordata</taxon>
        <taxon>Craniata</taxon>
        <taxon>Vertebrata</taxon>
        <taxon>Euteleostomi</taxon>
        <taxon>Mammalia</taxon>
        <taxon>Eutheria</taxon>
        <taxon>Euarchontoglires</taxon>
        <taxon>Glires</taxon>
        <taxon>Rodentia</taxon>
        <taxon>Myomorpha</taxon>
        <taxon>Muroidea</taxon>
        <taxon>Spalacidae</taxon>
        <taxon>Spalacinae</taxon>
        <taxon>Nannospalax</taxon>
    </lineage>
</organism>
<dbReference type="GO" id="GO:0016525">
    <property type="term" value="P:negative regulation of angiogenesis"/>
    <property type="evidence" value="ECO:0007669"/>
    <property type="project" value="Ensembl"/>
</dbReference>
<evidence type="ECO:0000256" key="11">
    <source>
        <dbReference type="ARBA" id="ARBA00023180"/>
    </source>
</evidence>
<name>A0A8C6RC46_NANGA</name>
<evidence type="ECO:0000256" key="5">
    <source>
        <dbReference type="ARBA" id="ARBA00022729"/>
    </source>
</evidence>
<feature type="compositionally biased region" description="Basic residues" evidence="15">
    <location>
        <begin position="357"/>
        <end position="367"/>
    </location>
</feature>
<dbReference type="OMA" id="SHYPDYH"/>
<proteinExistence type="predicted"/>
<dbReference type="GO" id="GO:0030308">
    <property type="term" value="P:negative regulation of cell growth"/>
    <property type="evidence" value="ECO:0007669"/>
    <property type="project" value="Ensembl"/>
</dbReference>
<dbReference type="Proteomes" id="UP000694381">
    <property type="component" value="Unassembled WGS sequence"/>
</dbReference>
<evidence type="ECO:0000256" key="1">
    <source>
        <dbReference type="ARBA" id="ARBA00004613"/>
    </source>
</evidence>
<dbReference type="GO" id="GO:0072562">
    <property type="term" value="C:blood microparticle"/>
    <property type="evidence" value="ECO:0007669"/>
    <property type="project" value="TreeGrafter"/>
</dbReference>
<dbReference type="InterPro" id="IPR046350">
    <property type="entry name" value="Cystatin_sf"/>
</dbReference>
<dbReference type="GO" id="GO:2001027">
    <property type="term" value="P:negative regulation of endothelial cell chemotaxis"/>
    <property type="evidence" value="ECO:0007669"/>
    <property type="project" value="Ensembl"/>
</dbReference>
<feature type="chain" id="PRO_5034258220" description="Histidine-rich glycoprotein" evidence="16">
    <location>
        <begin position="30"/>
        <end position="462"/>
    </location>
</feature>
<evidence type="ECO:0000256" key="9">
    <source>
        <dbReference type="ARBA" id="ARBA00023084"/>
    </source>
</evidence>
<dbReference type="GO" id="GO:0019865">
    <property type="term" value="F:immunoglobulin binding"/>
    <property type="evidence" value="ECO:0007669"/>
    <property type="project" value="Ensembl"/>
</dbReference>
<dbReference type="GO" id="GO:0061844">
    <property type="term" value="P:antimicrobial humoral immune response mediated by antimicrobial peptide"/>
    <property type="evidence" value="ECO:0007669"/>
    <property type="project" value="Ensembl"/>
</dbReference>
<dbReference type="GO" id="GO:0051894">
    <property type="term" value="P:positive regulation of focal adhesion assembly"/>
    <property type="evidence" value="ECO:0007669"/>
    <property type="project" value="Ensembl"/>
</dbReference>
<dbReference type="GO" id="GO:0004869">
    <property type="term" value="F:cysteine-type endopeptidase inhibitor activity"/>
    <property type="evidence" value="ECO:0007669"/>
    <property type="project" value="InterPro"/>
</dbReference>
<dbReference type="GO" id="GO:0010543">
    <property type="term" value="P:regulation of platelet activation"/>
    <property type="evidence" value="ECO:0007669"/>
    <property type="project" value="TreeGrafter"/>
</dbReference>
<keyword evidence="10" id="KW-1015">Disulfide bond</keyword>
<dbReference type="GO" id="GO:0008285">
    <property type="term" value="P:negative regulation of cell population proliferation"/>
    <property type="evidence" value="ECO:0007669"/>
    <property type="project" value="Ensembl"/>
</dbReference>
<reference evidence="18" key="2">
    <citation type="submission" date="2025-09" db="UniProtKB">
        <authorList>
            <consortium name="Ensembl"/>
        </authorList>
    </citation>
    <scope>IDENTIFICATION</scope>
</reference>
<dbReference type="SMART" id="SM00043">
    <property type="entry name" value="CY"/>
    <property type="match status" value="2"/>
</dbReference>
<dbReference type="Gene3D" id="3.10.450.10">
    <property type="match status" value="2"/>
</dbReference>
<dbReference type="GO" id="GO:0009986">
    <property type="term" value="C:cell surface"/>
    <property type="evidence" value="ECO:0007669"/>
    <property type="project" value="Ensembl"/>
</dbReference>
<keyword evidence="4" id="KW-0356">Hemostasis</keyword>
<evidence type="ECO:0000256" key="12">
    <source>
        <dbReference type="ARBA" id="ARBA00023281"/>
    </source>
</evidence>
<dbReference type="GeneTree" id="ENSGT00950000182930"/>
<evidence type="ECO:0000256" key="14">
    <source>
        <dbReference type="ARBA" id="ARBA00041330"/>
    </source>
</evidence>
<dbReference type="InterPro" id="IPR000010">
    <property type="entry name" value="Cystatin_dom"/>
</dbReference>
<evidence type="ECO:0000313" key="19">
    <source>
        <dbReference type="Proteomes" id="UP000694381"/>
    </source>
</evidence>
<evidence type="ECO:0000259" key="17">
    <source>
        <dbReference type="SMART" id="SM00043"/>
    </source>
</evidence>
<keyword evidence="5 16" id="KW-0732">Signal</keyword>
<dbReference type="GO" id="GO:0042730">
    <property type="term" value="P:fibrinolysis"/>
    <property type="evidence" value="ECO:0007669"/>
    <property type="project" value="UniProtKB-KW"/>
</dbReference>
<sequence length="462" mass="52050">MVAYDPGWLSTMKVLSIVLLLVTLRGSWALSPTNCEAAEPMAEKTLDLINRGRKNGYLFQLLRVADAHLDIVGPATVYYLVLDVEESDCWVLSTKSQGDCHPADSRRPSEIVIGQCKVIATRYSNESQDLRVNDYNCTTSSVSSALSNTKDSPVLLDFFVDTERYRKQAEKALDTYKKENGDFASFRVDKVERVIRGRGGERTNYYVDFSVRNCSTYHFHKHPTIFGFCRADLSYGAEASDLETPEHTVINCEVFNFEEHRNISGMKCSRGGKFSCKFNGSRHHHHPHKTHKLGYPPPPEGKNDSDRPLPQGLPPCHPPAFGINETHRHPHKLKDHYRHGHGHGHGPPHGHSEKRDRGKHFPFHWHGHSLPQGLSGRSDPGKGYFPFHRHQVGYIHRLPPLSVGEFLPLPEANFPSFSLPNCKDPLQPEIQSFPQSASALCPGKFKTESPQVSKFFANAFPK</sequence>
<dbReference type="GO" id="GO:1900747">
    <property type="term" value="P:negative regulation of vascular endothelial growth factor signaling pathway"/>
    <property type="evidence" value="ECO:0007669"/>
    <property type="project" value="Ensembl"/>
</dbReference>
<dbReference type="GO" id="GO:0050832">
    <property type="term" value="P:defense response to fungus"/>
    <property type="evidence" value="ECO:0007669"/>
    <property type="project" value="Ensembl"/>
</dbReference>
<dbReference type="GO" id="GO:0033629">
    <property type="term" value="P:negative regulation of cell adhesion mediated by integrin"/>
    <property type="evidence" value="ECO:0007669"/>
    <property type="project" value="Ensembl"/>
</dbReference>
<keyword evidence="11" id="KW-0325">Glycoprotein</keyword>
<keyword evidence="2" id="KW-0964">Secreted</keyword>
<feature type="domain" description="Cystatin" evidence="17">
    <location>
        <begin position="23"/>
        <end position="138"/>
    </location>
</feature>
<feature type="region of interest" description="Disordered" evidence="15">
    <location>
        <begin position="279"/>
        <end position="377"/>
    </location>
</feature>
<evidence type="ECO:0000256" key="6">
    <source>
        <dbReference type="ARBA" id="ARBA00022737"/>
    </source>
</evidence>
<dbReference type="CDD" id="cd00042">
    <property type="entry name" value="CY"/>
    <property type="match status" value="1"/>
</dbReference>